<accession>A0A382IY10</accession>
<dbReference type="PANTHER" id="PTHR11902">
    <property type="entry name" value="ENOLASE"/>
    <property type="match status" value="1"/>
</dbReference>
<feature type="non-terminal residue" evidence="3">
    <location>
        <position position="1"/>
    </location>
</feature>
<evidence type="ECO:0000313" key="3">
    <source>
        <dbReference type="EMBL" id="SVC03803.1"/>
    </source>
</evidence>
<dbReference type="InterPro" id="IPR000941">
    <property type="entry name" value="Enolase"/>
</dbReference>
<dbReference type="Pfam" id="PF03952">
    <property type="entry name" value="Enolase_N"/>
    <property type="match status" value="1"/>
</dbReference>
<dbReference type="GO" id="GO:0000287">
    <property type="term" value="F:magnesium ion binding"/>
    <property type="evidence" value="ECO:0007669"/>
    <property type="project" value="InterPro"/>
</dbReference>
<dbReference type="GO" id="GO:0006096">
    <property type="term" value="P:glycolytic process"/>
    <property type="evidence" value="ECO:0007669"/>
    <property type="project" value="InterPro"/>
</dbReference>
<dbReference type="EMBL" id="UINC01069996">
    <property type="protein sequence ID" value="SVC03803.1"/>
    <property type="molecule type" value="Genomic_DNA"/>
</dbReference>
<evidence type="ECO:0000256" key="1">
    <source>
        <dbReference type="ARBA" id="ARBA00022842"/>
    </source>
</evidence>
<sequence length="135" mass="14240">VIIKDIKLRKIIDSRGNPTVEADILTNDGFGRAAAPAGASTGTFEAQAWPKNDANLGIKHAREKLIPSLIGISSIDQENFDNTIKEIDGTSNLQNVGGNIAVALSLACAKSAADSKNIPLFEHVSKTKSYSIPAP</sequence>
<dbReference type="GO" id="GO:0004634">
    <property type="term" value="F:phosphopyruvate hydratase activity"/>
    <property type="evidence" value="ECO:0007669"/>
    <property type="project" value="InterPro"/>
</dbReference>
<dbReference type="InterPro" id="IPR029017">
    <property type="entry name" value="Enolase-like_N"/>
</dbReference>
<dbReference type="Gene3D" id="3.30.390.10">
    <property type="entry name" value="Enolase-like, N-terminal domain"/>
    <property type="match status" value="1"/>
</dbReference>
<feature type="domain" description="Enolase N-terminal" evidence="2">
    <location>
        <begin position="3"/>
        <end position="124"/>
    </location>
</feature>
<organism evidence="3">
    <name type="scientific">marine metagenome</name>
    <dbReference type="NCBI Taxonomy" id="408172"/>
    <lineage>
        <taxon>unclassified sequences</taxon>
        <taxon>metagenomes</taxon>
        <taxon>ecological metagenomes</taxon>
    </lineage>
</organism>
<dbReference type="PRINTS" id="PR00148">
    <property type="entry name" value="ENOLASE"/>
</dbReference>
<dbReference type="SUPFAM" id="SSF54826">
    <property type="entry name" value="Enolase N-terminal domain-like"/>
    <property type="match status" value="1"/>
</dbReference>
<dbReference type="InterPro" id="IPR020811">
    <property type="entry name" value="Enolase_N"/>
</dbReference>
<dbReference type="PANTHER" id="PTHR11902:SF1">
    <property type="entry name" value="ENOLASE"/>
    <property type="match status" value="1"/>
</dbReference>
<gene>
    <name evidence="3" type="ORF">METZ01_LOCUS256657</name>
</gene>
<feature type="non-terminal residue" evidence="3">
    <location>
        <position position="135"/>
    </location>
</feature>
<evidence type="ECO:0000259" key="2">
    <source>
        <dbReference type="SMART" id="SM01193"/>
    </source>
</evidence>
<name>A0A382IY10_9ZZZZ</name>
<proteinExistence type="predicted"/>
<dbReference type="GO" id="GO:0000015">
    <property type="term" value="C:phosphopyruvate hydratase complex"/>
    <property type="evidence" value="ECO:0007669"/>
    <property type="project" value="InterPro"/>
</dbReference>
<reference evidence="3" key="1">
    <citation type="submission" date="2018-05" db="EMBL/GenBank/DDBJ databases">
        <authorList>
            <person name="Lanie J.A."/>
            <person name="Ng W.-L."/>
            <person name="Kazmierczak K.M."/>
            <person name="Andrzejewski T.M."/>
            <person name="Davidsen T.M."/>
            <person name="Wayne K.J."/>
            <person name="Tettelin H."/>
            <person name="Glass J.I."/>
            <person name="Rusch D."/>
            <person name="Podicherti R."/>
            <person name="Tsui H.-C.T."/>
            <person name="Winkler M.E."/>
        </authorList>
    </citation>
    <scope>NUCLEOTIDE SEQUENCE</scope>
</reference>
<dbReference type="SMART" id="SM01193">
    <property type="entry name" value="Enolase_N"/>
    <property type="match status" value="1"/>
</dbReference>
<dbReference type="AlphaFoldDB" id="A0A382IY10"/>
<keyword evidence="1" id="KW-0460">Magnesium</keyword>
<protein>
    <recommendedName>
        <fullName evidence="2">Enolase N-terminal domain-containing protein</fullName>
    </recommendedName>
</protein>